<evidence type="ECO:0008006" key="5">
    <source>
        <dbReference type="Google" id="ProtNLM"/>
    </source>
</evidence>
<keyword evidence="4" id="KW-1185">Reference proteome</keyword>
<reference evidence="3" key="2">
    <citation type="submission" date="2021-10" db="EMBL/GenBank/DDBJ databases">
        <title>Phylogenomics reveals ancestral predisposition of the termite-cultivated fungus Termitomyces towards a domesticated lifestyle.</title>
        <authorList>
            <person name="Auxier B."/>
            <person name="Grum-Grzhimaylo A."/>
            <person name="Cardenas M.E."/>
            <person name="Lodge J.D."/>
            <person name="Laessoe T."/>
            <person name="Pedersen O."/>
            <person name="Smith M.E."/>
            <person name="Kuyper T.W."/>
            <person name="Franco-Molano E.A."/>
            <person name="Baroni T.J."/>
            <person name="Aanen D.K."/>
        </authorList>
    </citation>
    <scope>NUCLEOTIDE SEQUENCE</scope>
    <source>
        <strain evidence="3">AP01</strain>
        <tissue evidence="3">Mycelium</tissue>
    </source>
</reference>
<dbReference type="InterPro" id="IPR006062">
    <property type="entry name" value="His_biosynth"/>
</dbReference>
<evidence type="ECO:0000256" key="2">
    <source>
        <dbReference type="RuleBase" id="RU003657"/>
    </source>
</evidence>
<dbReference type="Pfam" id="PF00977">
    <property type="entry name" value="His_biosynth"/>
    <property type="match status" value="1"/>
</dbReference>
<dbReference type="AlphaFoldDB" id="A0A9P7G9U1"/>
<gene>
    <name evidence="3" type="ORF">DXG03_002857</name>
</gene>
<comment type="caution">
    <text evidence="3">The sequence shown here is derived from an EMBL/GenBank/DDBJ whole genome shotgun (WGS) entry which is preliminary data.</text>
</comment>
<dbReference type="Proteomes" id="UP000775547">
    <property type="component" value="Unassembled WGS sequence"/>
</dbReference>
<sequence>MQTVRRSIFRPCIDLHDGQVKQIVGGTLSESSPETLRTNFVATQSAGDFARLYRDNKLDGAHVIKLGPRNDAAAREALQAWPCGLQIGGGISDQNAQEWIDAGASKVWTGISSSDANNVSWATLGDCNVVPLPERQILAGTIAENICGRGEGQACCRCQVRLSLTYPESVDTARNPPAAAEEGTNGS</sequence>
<keyword evidence="2" id="KW-0368">Histidine biosynthesis</keyword>
<comment type="similarity">
    <text evidence="1 2">Belongs to the HisA/HisF family.</text>
</comment>
<dbReference type="GO" id="GO:0000105">
    <property type="term" value="P:L-histidine biosynthetic process"/>
    <property type="evidence" value="ECO:0007669"/>
    <property type="project" value="UniProtKB-KW"/>
</dbReference>
<evidence type="ECO:0000256" key="1">
    <source>
        <dbReference type="ARBA" id="ARBA00009667"/>
    </source>
</evidence>
<reference evidence="3" key="1">
    <citation type="submission" date="2020-07" db="EMBL/GenBank/DDBJ databases">
        <authorList>
            <person name="Nieuwenhuis M."/>
            <person name="Van De Peppel L.J.J."/>
        </authorList>
    </citation>
    <scope>NUCLEOTIDE SEQUENCE</scope>
    <source>
        <strain evidence="3">AP01</strain>
        <tissue evidence="3">Mycelium</tissue>
    </source>
</reference>
<dbReference type="SUPFAM" id="SSF51366">
    <property type="entry name" value="Ribulose-phoshate binding barrel"/>
    <property type="match status" value="1"/>
</dbReference>
<dbReference type="InterPro" id="IPR013785">
    <property type="entry name" value="Aldolase_TIM"/>
</dbReference>
<dbReference type="OrthoDB" id="446074at2759"/>
<keyword evidence="2" id="KW-0028">Amino-acid biosynthesis</keyword>
<name>A0A9P7G9U1_9AGAR</name>
<accession>A0A9P7G9U1</accession>
<proteinExistence type="inferred from homology"/>
<protein>
    <recommendedName>
        <fullName evidence="5">Phosphoribosylformimino-5-aminoimidazole carboxamide ribotide isomerase</fullName>
    </recommendedName>
</protein>
<dbReference type="InterPro" id="IPR044524">
    <property type="entry name" value="Isoase_HisA-like"/>
</dbReference>
<dbReference type="Gene3D" id="3.20.20.70">
    <property type="entry name" value="Aldolase class I"/>
    <property type="match status" value="1"/>
</dbReference>
<evidence type="ECO:0000313" key="4">
    <source>
        <dbReference type="Proteomes" id="UP000775547"/>
    </source>
</evidence>
<organism evidence="3 4">
    <name type="scientific">Asterophora parasitica</name>
    <dbReference type="NCBI Taxonomy" id="117018"/>
    <lineage>
        <taxon>Eukaryota</taxon>
        <taxon>Fungi</taxon>
        <taxon>Dikarya</taxon>
        <taxon>Basidiomycota</taxon>
        <taxon>Agaricomycotina</taxon>
        <taxon>Agaricomycetes</taxon>
        <taxon>Agaricomycetidae</taxon>
        <taxon>Agaricales</taxon>
        <taxon>Tricholomatineae</taxon>
        <taxon>Lyophyllaceae</taxon>
        <taxon>Asterophora</taxon>
    </lineage>
</organism>
<dbReference type="InterPro" id="IPR011060">
    <property type="entry name" value="RibuloseP-bd_barrel"/>
</dbReference>
<dbReference type="PANTHER" id="PTHR43090">
    <property type="entry name" value="1-(5-PHOSPHORIBOSYL)-5-[(5-PHOSPHORIBOSYLAMINO)METHYLIDENEAMINO] IMIDAZOLE-4-CARBOXAMIDE ISOMERASE"/>
    <property type="match status" value="1"/>
</dbReference>
<dbReference type="GO" id="GO:0003949">
    <property type="term" value="F:1-(5-phosphoribosyl)-5-[(5-phosphoribosylamino)methylideneamino]imidazole-4-carboxamide isomerase activity"/>
    <property type="evidence" value="ECO:0007669"/>
    <property type="project" value="InterPro"/>
</dbReference>
<dbReference type="EMBL" id="JABCKV010000019">
    <property type="protein sequence ID" value="KAG5646554.1"/>
    <property type="molecule type" value="Genomic_DNA"/>
</dbReference>
<dbReference type="GO" id="GO:0005737">
    <property type="term" value="C:cytoplasm"/>
    <property type="evidence" value="ECO:0007669"/>
    <property type="project" value="TreeGrafter"/>
</dbReference>
<dbReference type="PANTHER" id="PTHR43090:SF2">
    <property type="entry name" value="1-(5-PHOSPHORIBOSYL)-5-[(5-PHOSPHORIBOSYLAMINO)METHYLIDENEAMINO] IMIDAZOLE-4-CARBOXAMIDE ISOMERASE"/>
    <property type="match status" value="1"/>
</dbReference>
<dbReference type="GO" id="GO:0000162">
    <property type="term" value="P:L-tryptophan biosynthetic process"/>
    <property type="evidence" value="ECO:0007669"/>
    <property type="project" value="TreeGrafter"/>
</dbReference>
<evidence type="ECO:0000313" key="3">
    <source>
        <dbReference type="EMBL" id="KAG5646554.1"/>
    </source>
</evidence>